<dbReference type="Pfam" id="PF13563">
    <property type="entry name" value="2_5_RNA_ligase2"/>
    <property type="match status" value="1"/>
</dbReference>
<accession>A0ABV4UND8</accession>
<sequence>MGSYVLVVFVRRLAEGAVFERSAWPLHATLLRFDTREGAGTVASRVGPALAGVGSFAAEVGAEAGFGRDGGVPVSLLDPDSGLASLHGELLEAFVGHATLPGAQHTRSGYRPHVSHTAGRPRRGDRLLVDHVALIDMRPDGDPSRRRVAAVWPLVPAGT</sequence>
<comment type="caution">
    <text evidence="1">The sequence shown here is derived from an EMBL/GenBank/DDBJ whole genome shotgun (WGS) entry which is preliminary data.</text>
</comment>
<dbReference type="RefSeq" id="WP_373971959.1">
    <property type="nucleotide sequence ID" value="NZ_JBHDLJ010000006.1"/>
</dbReference>
<name>A0ABV4UND8_9MICC</name>
<dbReference type="InterPro" id="IPR009097">
    <property type="entry name" value="Cyclic_Pdiesterase"/>
</dbReference>
<dbReference type="EMBL" id="JBHDLJ010000006">
    <property type="protein sequence ID" value="MFB0834786.1"/>
    <property type="molecule type" value="Genomic_DNA"/>
</dbReference>
<dbReference type="Proteomes" id="UP001575652">
    <property type="component" value="Unassembled WGS sequence"/>
</dbReference>
<protein>
    <submittedName>
        <fullName evidence="1">2'-5' RNA ligase family protein</fullName>
    </submittedName>
</protein>
<evidence type="ECO:0000313" key="2">
    <source>
        <dbReference type="Proteomes" id="UP001575652"/>
    </source>
</evidence>
<dbReference type="SUPFAM" id="SSF55144">
    <property type="entry name" value="LigT-like"/>
    <property type="match status" value="1"/>
</dbReference>
<organism evidence="1 2">
    <name type="scientific">Arthrobacter halodurans</name>
    <dbReference type="NCBI Taxonomy" id="516699"/>
    <lineage>
        <taxon>Bacteria</taxon>
        <taxon>Bacillati</taxon>
        <taxon>Actinomycetota</taxon>
        <taxon>Actinomycetes</taxon>
        <taxon>Micrococcales</taxon>
        <taxon>Micrococcaceae</taxon>
        <taxon>Arthrobacter</taxon>
    </lineage>
</organism>
<proteinExistence type="predicted"/>
<gene>
    <name evidence="1" type="ORF">ACETWP_09320</name>
</gene>
<evidence type="ECO:0000313" key="1">
    <source>
        <dbReference type="EMBL" id="MFB0834786.1"/>
    </source>
</evidence>
<reference evidence="1 2" key="1">
    <citation type="submission" date="2024-09" db="EMBL/GenBank/DDBJ databases">
        <authorList>
            <person name="Salinas-Garcia M.A."/>
            <person name="Prieme A."/>
        </authorList>
    </citation>
    <scope>NUCLEOTIDE SEQUENCE [LARGE SCALE GENOMIC DNA]</scope>
    <source>
        <strain evidence="1 2">DSM 21081</strain>
    </source>
</reference>
<dbReference type="GO" id="GO:0016874">
    <property type="term" value="F:ligase activity"/>
    <property type="evidence" value="ECO:0007669"/>
    <property type="project" value="UniProtKB-KW"/>
</dbReference>
<keyword evidence="1" id="KW-0436">Ligase</keyword>
<keyword evidence="2" id="KW-1185">Reference proteome</keyword>